<dbReference type="Proteomes" id="UP000799779">
    <property type="component" value="Unassembled WGS sequence"/>
</dbReference>
<evidence type="ECO:0000256" key="3">
    <source>
        <dbReference type="SAM" id="MobiDB-lite"/>
    </source>
</evidence>
<dbReference type="EMBL" id="ML977693">
    <property type="protein sequence ID" value="KAF1993641.1"/>
    <property type="molecule type" value="Genomic_DNA"/>
</dbReference>
<dbReference type="SMART" id="SM00355">
    <property type="entry name" value="ZnF_C2H2"/>
    <property type="match status" value="5"/>
</dbReference>
<dbReference type="GO" id="GO:0005634">
    <property type="term" value="C:nucleus"/>
    <property type="evidence" value="ECO:0007669"/>
    <property type="project" value="UniProtKB-SubCell"/>
</dbReference>
<feature type="domain" description="Homeobox" evidence="4">
    <location>
        <begin position="48"/>
        <end position="108"/>
    </location>
</feature>
<dbReference type="InterPro" id="IPR001356">
    <property type="entry name" value="HD"/>
</dbReference>
<feature type="compositionally biased region" description="Basic and acidic residues" evidence="3">
    <location>
        <begin position="636"/>
        <end position="658"/>
    </location>
</feature>
<name>A0A6A5W0H2_9PLEO</name>
<dbReference type="AlphaFoldDB" id="A0A6A5W0H2"/>
<protein>
    <recommendedName>
        <fullName evidence="4">Homeobox domain-containing protein</fullName>
    </recommendedName>
</protein>
<feature type="compositionally biased region" description="Polar residues" evidence="3">
    <location>
        <begin position="209"/>
        <end position="231"/>
    </location>
</feature>
<feature type="DNA-binding region" description="Homeobox" evidence="1">
    <location>
        <begin position="50"/>
        <end position="109"/>
    </location>
</feature>
<keyword evidence="1 2" id="KW-0238">DNA-binding</keyword>
<dbReference type="GO" id="GO:0003677">
    <property type="term" value="F:DNA binding"/>
    <property type="evidence" value="ECO:0007669"/>
    <property type="project" value="UniProtKB-UniRule"/>
</dbReference>
<dbReference type="InterPro" id="IPR009057">
    <property type="entry name" value="Homeodomain-like_sf"/>
</dbReference>
<feature type="region of interest" description="Disordered" evidence="3">
    <location>
        <begin position="1"/>
        <end position="58"/>
    </location>
</feature>
<gene>
    <name evidence="5" type="ORF">P154DRAFT_449674</name>
</gene>
<reference evidence="5" key="1">
    <citation type="journal article" date="2020" name="Stud. Mycol.">
        <title>101 Dothideomycetes genomes: a test case for predicting lifestyles and emergence of pathogens.</title>
        <authorList>
            <person name="Haridas S."/>
            <person name="Albert R."/>
            <person name="Binder M."/>
            <person name="Bloem J."/>
            <person name="Labutti K."/>
            <person name="Salamov A."/>
            <person name="Andreopoulos B."/>
            <person name="Baker S."/>
            <person name="Barry K."/>
            <person name="Bills G."/>
            <person name="Bluhm B."/>
            <person name="Cannon C."/>
            <person name="Castanera R."/>
            <person name="Culley D."/>
            <person name="Daum C."/>
            <person name="Ezra D."/>
            <person name="Gonzalez J."/>
            <person name="Henrissat B."/>
            <person name="Kuo A."/>
            <person name="Liang C."/>
            <person name="Lipzen A."/>
            <person name="Lutzoni F."/>
            <person name="Magnuson J."/>
            <person name="Mondo S."/>
            <person name="Nolan M."/>
            <person name="Ohm R."/>
            <person name="Pangilinan J."/>
            <person name="Park H.-J."/>
            <person name="Ramirez L."/>
            <person name="Alfaro M."/>
            <person name="Sun H."/>
            <person name="Tritt A."/>
            <person name="Yoshinaga Y."/>
            <person name="Zwiers L.-H."/>
            <person name="Turgeon B."/>
            <person name="Goodwin S."/>
            <person name="Spatafora J."/>
            <person name="Crous P."/>
            <person name="Grigoriev I."/>
        </authorList>
    </citation>
    <scope>NUCLEOTIDE SEQUENCE</scope>
    <source>
        <strain evidence="5">CBS 123094</strain>
    </source>
</reference>
<sequence length="741" mass="83569">MPLSSTLPQVPAYPSPSSTNEARVFPEPSSVEIPSRSHTISDRMPASARRKGPQARMPREARQILEDEFATNPYPCSWEFDIIAHQANIEVKKVKIWFNNARARKLNPGQSPLECTAAELPNESTHSLNPKLSRESLEALSKQSEEVLQAPQPPLAFYLASSYNEEAASYAAIQAAIDRVVPAEKSTSFVDSSSGSRVGRTASIITSVTSSEGSAPTSYAPSSAGSHVSTFNRERRRGRRRMSWRTSPYTRAKVSDSIPGVEPKELPFFCTFCPIRSFKTKYEWIRHEDSVHALRTTWICCGGKQETLESCPFCGHHRPDEDHMSGHRYQQCRGKPEHQRTFFRRDHFVQHLHHVHFDKKHPSPPLGCQDRLTNDQGHDFGCKDLAMKWRRFGAPMRTDDPMLHCGFCGKRSKDWSERCEHVAEHLMAGGLDRSAWWPDRVENHLEDLCIPEAVGLFSCRYCQKTFPNAEAMSTHTHCRIWSCRFLRTFNDIASATNGPPLCPQFPSPKAHHCYLCGAGYKSSHIEHAQQYHKYRMCDQRLYTSEAEFLQHLYADHGASPPQLLQTRMEITQSFDRTKRATFEPLEPSEFLLDLLMPPSASMRDPFISTEPVRTPSPCPTVVETPPPTNRRKPSRSRAEATDSPAKTRKERPTKEKKPPAQHGPRFFRLDPVASLLSSTILFLRDGKLPQTTTESGMEEFAKPYVASLVMASGLVGMVGVRLPVNVTKTAKGVFELGLDLK</sequence>
<dbReference type="SMART" id="SM00389">
    <property type="entry name" value="HOX"/>
    <property type="match status" value="1"/>
</dbReference>
<dbReference type="InterPro" id="IPR013087">
    <property type="entry name" value="Znf_C2H2_type"/>
</dbReference>
<keyword evidence="6" id="KW-1185">Reference proteome</keyword>
<proteinExistence type="predicted"/>
<evidence type="ECO:0000256" key="1">
    <source>
        <dbReference type="PROSITE-ProRule" id="PRU00108"/>
    </source>
</evidence>
<accession>A0A6A5W0H2</accession>
<evidence type="ECO:0000313" key="5">
    <source>
        <dbReference type="EMBL" id="KAF1993641.1"/>
    </source>
</evidence>
<organism evidence="5 6">
    <name type="scientific">Amniculicola lignicola CBS 123094</name>
    <dbReference type="NCBI Taxonomy" id="1392246"/>
    <lineage>
        <taxon>Eukaryota</taxon>
        <taxon>Fungi</taxon>
        <taxon>Dikarya</taxon>
        <taxon>Ascomycota</taxon>
        <taxon>Pezizomycotina</taxon>
        <taxon>Dothideomycetes</taxon>
        <taxon>Pleosporomycetidae</taxon>
        <taxon>Pleosporales</taxon>
        <taxon>Amniculicolaceae</taxon>
        <taxon>Amniculicola</taxon>
    </lineage>
</organism>
<feature type="region of interest" description="Disordered" evidence="3">
    <location>
        <begin position="209"/>
        <end position="246"/>
    </location>
</feature>
<dbReference type="CDD" id="cd00086">
    <property type="entry name" value="homeodomain"/>
    <property type="match status" value="1"/>
</dbReference>
<comment type="subcellular location">
    <subcellularLocation>
        <location evidence="1 2">Nucleus</location>
    </subcellularLocation>
</comment>
<dbReference type="OrthoDB" id="10056939at2759"/>
<feature type="region of interest" description="Disordered" evidence="3">
    <location>
        <begin position="607"/>
        <end position="666"/>
    </location>
</feature>
<dbReference type="Gene3D" id="1.10.10.60">
    <property type="entry name" value="Homeodomain-like"/>
    <property type="match status" value="1"/>
</dbReference>
<evidence type="ECO:0000313" key="6">
    <source>
        <dbReference type="Proteomes" id="UP000799779"/>
    </source>
</evidence>
<keyword evidence="1 2" id="KW-0371">Homeobox</keyword>
<feature type="compositionally biased region" description="Basic residues" evidence="3">
    <location>
        <begin position="234"/>
        <end position="243"/>
    </location>
</feature>
<evidence type="ECO:0000256" key="2">
    <source>
        <dbReference type="RuleBase" id="RU000682"/>
    </source>
</evidence>
<keyword evidence="1 2" id="KW-0539">Nucleus</keyword>
<dbReference type="Pfam" id="PF00046">
    <property type="entry name" value="Homeodomain"/>
    <property type="match status" value="1"/>
</dbReference>
<feature type="compositionally biased region" description="Pro residues" evidence="3">
    <location>
        <begin position="614"/>
        <end position="628"/>
    </location>
</feature>
<dbReference type="PROSITE" id="PS50071">
    <property type="entry name" value="HOMEOBOX_2"/>
    <property type="match status" value="1"/>
</dbReference>
<dbReference type="SUPFAM" id="SSF46689">
    <property type="entry name" value="Homeodomain-like"/>
    <property type="match status" value="1"/>
</dbReference>
<evidence type="ECO:0000259" key="4">
    <source>
        <dbReference type="PROSITE" id="PS50071"/>
    </source>
</evidence>